<dbReference type="AlphaFoldDB" id="A0AAE0A8M9"/>
<name>A0AAE0A8M9_9ROSI</name>
<feature type="domain" description="Retrotransposon gag" evidence="1">
    <location>
        <begin position="12"/>
        <end position="73"/>
    </location>
</feature>
<evidence type="ECO:0000313" key="2">
    <source>
        <dbReference type="EMBL" id="KAK3205403.1"/>
    </source>
</evidence>
<dbReference type="Proteomes" id="UP001281410">
    <property type="component" value="Unassembled WGS sequence"/>
</dbReference>
<reference evidence="2" key="1">
    <citation type="journal article" date="2023" name="Plant J.">
        <title>Genome sequences and population genomics provide insights into the demographic history, inbreeding, and mutation load of two 'living fossil' tree species of Dipteronia.</title>
        <authorList>
            <person name="Feng Y."/>
            <person name="Comes H.P."/>
            <person name="Chen J."/>
            <person name="Zhu S."/>
            <person name="Lu R."/>
            <person name="Zhang X."/>
            <person name="Li P."/>
            <person name="Qiu J."/>
            <person name="Olsen K.M."/>
            <person name="Qiu Y."/>
        </authorList>
    </citation>
    <scope>NUCLEOTIDE SEQUENCE</scope>
    <source>
        <strain evidence="2">NBL</strain>
    </source>
</reference>
<organism evidence="2 3">
    <name type="scientific">Dipteronia sinensis</name>
    <dbReference type="NCBI Taxonomy" id="43782"/>
    <lineage>
        <taxon>Eukaryota</taxon>
        <taxon>Viridiplantae</taxon>
        <taxon>Streptophyta</taxon>
        <taxon>Embryophyta</taxon>
        <taxon>Tracheophyta</taxon>
        <taxon>Spermatophyta</taxon>
        <taxon>Magnoliopsida</taxon>
        <taxon>eudicotyledons</taxon>
        <taxon>Gunneridae</taxon>
        <taxon>Pentapetalae</taxon>
        <taxon>rosids</taxon>
        <taxon>malvids</taxon>
        <taxon>Sapindales</taxon>
        <taxon>Sapindaceae</taxon>
        <taxon>Hippocastanoideae</taxon>
        <taxon>Acereae</taxon>
        <taxon>Dipteronia</taxon>
    </lineage>
</organism>
<accession>A0AAE0A8M9</accession>
<keyword evidence="3" id="KW-1185">Reference proteome</keyword>
<evidence type="ECO:0000259" key="1">
    <source>
        <dbReference type="Pfam" id="PF03732"/>
    </source>
</evidence>
<dbReference type="InterPro" id="IPR005162">
    <property type="entry name" value="Retrotrans_gag_dom"/>
</dbReference>
<comment type="caution">
    <text evidence="2">The sequence shown here is derived from an EMBL/GenBank/DDBJ whole genome shotgun (WGS) entry which is preliminary data.</text>
</comment>
<proteinExistence type="predicted"/>
<gene>
    <name evidence="2" type="ORF">Dsin_019449</name>
</gene>
<dbReference type="EMBL" id="JANJYJ010000006">
    <property type="protein sequence ID" value="KAK3205403.1"/>
    <property type="molecule type" value="Genomic_DNA"/>
</dbReference>
<feature type="non-terminal residue" evidence="2">
    <location>
        <position position="1"/>
    </location>
</feature>
<sequence length="74" mass="9074">VCCQKDQLRMRCFSYYMKDKAKQWLMALTLGSLTTWQEVERKFFDKFFPVWKTKEIRGRIATFVEEDREPFHEA</sequence>
<evidence type="ECO:0000313" key="3">
    <source>
        <dbReference type="Proteomes" id="UP001281410"/>
    </source>
</evidence>
<protein>
    <recommendedName>
        <fullName evidence="1">Retrotransposon gag domain-containing protein</fullName>
    </recommendedName>
</protein>
<dbReference type="Pfam" id="PF03732">
    <property type="entry name" value="Retrotrans_gag"/>
    <property type="match status" value="1"/>
</dbReference>